<dbReference type="RefSeq" id="XP_044720876.1">
    <property type="nucleotide sequence ID" value="XM_044864344.1"/>
</dbReference>
<keyword evidence="3" id="KW-1185">Reference proteome</keyword>
<dbReference type="EMBL" id="JAIZPD010000005">
    <property type="protein sequence ID" value="KAH0963363.1"/>
    <property type="molecule type" value="Genomic_DNA"/>
</dbReference>
<evidence type="ECO:0000313" key="3">
    <source>
        <dbReference type="Proteomes" id="UP000824596"/>
    </source>
</evidence>
<dbReference type="Proteomes" id="UP000824596">
    <property type="component" value="Unassembled WGS sequence"/>
</dbReference>
<protein>
    <submittedName>
        <fullName evidence="2">Uncharacterized protein</fullName>
    </submittedName>
</protein>
<name>A0A9P8SHP8_9HYPO</name>
<accession>A0A9P8SHP8</accession>
<evidence type="ECO:0000256" key="1">
    <source>
        <dbReference type="SAM" id="MobiDB-lite"/>
    </source>
</evidence>
<feature type="compositionally biased region" description="Polar residues" evidence="1">
    <location>
        <begin position="1"/>
        <end position="10"/>
    </location>
</feature>
<feature type="region of interest" description="Disordered" evidence="1">
    <location>
        <begin position="1"/>
        <end position="37"/>
    </location>
</feature>
<organism evidence="2 3">
    <name type="scientific">Hirsutella rhossiliensis</name>
    <dbReference type="NCBI Taxonomy" id="111463"/>
    <lineage>
        <taxon>Eukaryota</taxon>
        <taxon>Fungi</taxon>
        <taxon>Dikarya</taxon>
        <taxon>Ascomycota</taxon>
        <taxon>Pezizomycotina</taxon>
        <taxon>Sordariomycetes</taxon>
        <taxon>Hypocreomycetidae</taxon>
        <taxon>Hypocreales</taxon>
        <taxon>Ophiocordycipitaceae</taxon>
        <taxon>Hirsutella</taxon>
    </lineage>
</organism>
<dbReference type="AlphaFoldDB" id="A0A9P8SHP8"/>
<reference evidence="2" key="1">
    <citation type="submission" date="2021-09" db="EMBL/GenBank/DDBJ databases">
        <title>A high-quality genome of the endoparasitic fungus Hirsutella rhossiliensis with a comparison of Hirsutella genomes reveals transposable elements contributing to genome size variation.</title>
        <authorList>
            <person name="Lin R."/>
            <person name="Jiao Y."/>
            <person name="Sun X."/>
            <person name="Ling J."/>
            <person name="Xie B."/>
            <person name="Cheng X."/>
        </authorList>
    </citation>
    <scope>NUCLEOTIDE SEQUENCE</scope>
    <source>
        <strain evidence="2">HR02</strain>
    </source>
</reference>
<dbReference type="GeneID" id="68355002"/>
<gene>
    <name evidence="2" type="ORF">HRG_05873</name>
</gene>
<evidence type="ECO:0000313" key="2">
    <source>
        <dbReference type="EMBL" id="KAH0963363.1"/>
    </source>
</evidence>
<proteinExistence type="predicted"/>
<dbReference type="OrthoDB" id="5409271at2759"/>
<comment type="caution">
    <text evidence="2">The sequence shown here is derived from an EMBL/GenBank/DDBJ whole genome shotgun (WGS) entry which is preliminary data.</text>
</comment>
<feature type="region of interest" description="Disordered" evidence="1">
    <location>
        <begin position="177"/>
        <end position="208"/>
    </location>
</feature>
<sequence length="208" mass="22235">MEGPTTSMRRMSQMVLKDNDTSRPLSPPPAYAPSGPINLQTLTARQLERSRTTHPRPVLVDRSPFTTLLGGSAAAEDEGPEWEEGLSAISLHINTSVTVSSDNNMVCLADTPANHANAIAHAVVKALQESSSGQCGIPMIDEEGRPRPVRIHVDAGLTVGGAGNVIGNEAVVQEAARQRGGDLLRRRRSQSDDDDDEASPAKRRRGSQ</sequence>